<reference evidence="1" key="2">
    <citation type="journal article" date="2017" name="Nat. Commun.">
        <title>Single-virus genomics reveals hidden cosmopolitan and abundant viruses.</title>
        <authorList>
            <person name="Martinez-Hernandez F."/>
            <person name="Fornas O."/>
            <person name="Lluesma Gomez M."/>
            <person name="Bolduc B."/>
            <person name="de la Cruz Pena M.J."/>
            <person name="Martinez J.M."/>
            <person name="Anton J."/>
            <person name="Gasol J.M."/>
            <person name="Rosselli R."/>
            <person name="Rodriguez-Valera F."/>
            <person name="Sullivan M.B."/>
            <person name="Acinas S.G."/>
            <person name="Martinez-Garcia M."/>
        </authorList>
    </citation>
    <scope>NUCLEOTIDE SEQUENCE</scope>
</reference>
<accession>A0A218MLJ1</accession>
<dbReference type="EMBL" id="KY052816">
    <property type="protein sequence ID" value="ASF00153.1"/>
    <property type="molecule type" value="Genomic_DNA"/>
</dbReference>
<proteinExistence type="predicted"/>
<name>A0A218MLJ1_9VIRU</name>
<evidence type="ECO:0000313" key="1">
    <source>
        <dbReference type="EMBL" id="ASF00153.1"/>
    </source>
</evidence>
<reference evidence="1" key="1">
    <citation type="submission" date="2016-10" db="EMBL/GenBank/DDBJ databases">
        <authorList>
            <person name="Varghese N."/>
        </authorList>
    </citation>
    <scope>NUCLEOTIDE SEQUENCE</scope>
</reference>
<organism evidence="1">
    <name type="scientific">uncultured virus</name>
    <dbReference type="NCBI Taxonomy" id="340016"/>
    <lineage>
        <taxon>Viruses</taxon>
        <taxon>environmental samples</taxon>
    </lineage>
</organism>
<sequence length="831" mass="85978">MAVLYTYPIKSTPANRNDLVIISDSRDGNKTKQIAVANLPGSASFSGIGGSGEANYIPKFSTSTDLVNSIVYDGGSKIGIGTTSPAKILDVNGDVTFGTGNKFQTITNALEGVGTNGVYLRSAISSAANPSFSNSDDTNTGMFLPGEDVLGLSTAGSERFRITNAGNVGLGTASPAKKLTVRDGADTKITALGSSSNDPVFFASDSSGNLDRVLMRQVSSNAVYIGDIDDNDGDLVGRAGGVSEFIVKQGGNIGMGVNVGSVNAKLDIINTATQPSIRVTDNTYNNYLIQKRRTDDSQKLGIQEFGSNGGLSLVTAGSQRLNINNLGNVGIGTTSPGAKLHVRDSSASTSTVKMSAASANSNYAYLKMTDSTANTAKLTLGTTYGYSTDKDTITLFNGSVGIGTTTPDSILTVKAATANVGIPVIKSGVNGFANGFTLIGDHYVAGESQFNLGISYSGANGVLSRGVKVSNTADDVFLSSQDAYSTNPSAFILDRDGSLRFLNTSTNASTPVGTAVSLSERMRIKADGKVGVGTVNPTADGLEIANMVGVSGGNTQLFITGNTSGRSVLGLGDGSNRFVQHILTDHTQNMMSFHTGASAVTNNERMRITSDGNVGIGTTSPSNKLTVGTISGETNIACASTGFDSLRLGLLTFPTAAGWYRVAQYATANARGGARIDLCITGGDFAPVTYSIDYFKSYTQTGTEHTLKLEQYGGQTYVTKARIAVDGSNTFVEVYKNATTNSSGDPVTMPAQVHFNRLIGESGGSFPLFGTPASGSGSTSLKEVEFIAKGTSVESLRVQGGKLNLKNLPTSTSGLVAGDIYNDGGTLKIVS</sequence>
<protein>
    <submittedName>
        <fullName evidence="1">Putative virion structural protein</fullName>
    </submittedName>
</protein>